<accession>A0A1E5R968</accession>
<dbReference type="GO" id="GO:0005686">
    <property type="term" value="C:U2 snRNP"/>
    <property type="evidence" value="ECO:0007669"/>
    <property type="project" value="TreeGrafter"/>
</dbReference>
<dbReference type="PANTHER" id="PTHR23205:SF0">
    <property type="entry name" value="SPLICING FACTOR 3A SUBUNIT 2"/>
    <property type="match status" value="1"/>
</dbReference>
<name>A0A1E5R968_9ASCO</name>
<dbReference type="Proteomes" id="UP000095605">
    <property type="component" value="Unassembled WGS sequence"/>
</dbReference>
<dbReference type="PANTHER" id="PTHR23205">
    <property type="entry name" value="SPLICING FACTOR 3A SUBUNIT 2"/>
    <property type="match status" value="1"/>
</dbReference>
<evidence type="ECO:0000313" key="3">
    <source>
        <dbReference type="Proteomes" id="UP000095605"/>
    </source>
</evidence>
<dbReference type="GO" id="GO:0071013">
    <property type="term" value="C:catalytic step 2 spliceosome"/>
    <property type="evidence" value="ECO:0007669"/>
    <property type="project" value="TreeGrafter"/>
</dbReference>
<dbReference type="SUPFAM" id="SSF57667">
    <property type="entry name" value="beta-beta-alpha zinc fingers"/>
    <property type="match status" value="1"/>
</dbReference>
<dbReference type="InterPro" id="IPR036236">
    <property type="entry name" value="Znf_C2H2_sf"/>
</dbReference>
<evidence type="ECO:0000259" key="1">
    <source>
        <dbReference type="Pfam" id="PF12874"/>
    </source>
</evidence>
<dbReference type="OrthoDB" id="10250970at2759"/>
<dbReference type="GO" id="GO:0000245">
    <property type="term" value="P:spliceosomal complex assembly"/>
    <property type="evidence" value="ECO:0007669"/>
    <property type="project" value="TreeGrafter"/>
</dbReference>
<proteinExistence type="predicted"/>
<comment type="caution">
    <text evidence="2">The sequence shown here is derived from an EMBL/GenBank/DDBJ whole genome shotgun (WGS) entry which is preliminary data.</text>
</comment>
<dbReference type="InterPro" id="IPR013087">
    <property type="entry name" value="Znf_C2H2_type"/>
</dbReference>
<dbReference type="EMBL" id="LPNL01000007">
    <property type="protein sequence ID" value="OEJ83459.1"/>
    <property type="molecule type" value="Genomic_DNA"/>
</dbReference>
<dbReference type="Pfam" id="PF12874">
    <property type="entry name" value="zf-met"/>
    <property type="match status" value="1"/>
</dbReference>
<protein>
    <recommendedName>
        <fullName evidence="1">C2H2-type domain-containing protein</fullName>
    </recommendedName>
</protein>
<gene>
    <name evidence="2" type="ORF">AWRI3578_g3099</name>
</gene>
<keyword evidence="3" id="KW-1185">Reference proteome</keyword>
<dbReference type="GO" id="GO:0071004">
    <property type="term" value="C:U2-type prespliceosome"/>
    <property type="evidence" value="ECO:0007669"/>
    <property type="project" value="TreeGrafter"/>
</dbReference>
<organism evidence="2 3">
    <name type="scientific">Hanseniaspora opuntiae</name>
    <dbReference type="NCBI Taxonomy" id="211096"/>
    <lineage>
        <taxon>Eukaryota</taxon>
        <taxon>Fungi</taxon>
        <taxon>Dikarya</taxon>
        <taxon>Ascomycota</taxon>
        <taxon>Saccharomycotina</taxon>
        <taxon>Saccharomycetes</taxon>
        <taxon>Saccharomycodales</taxon>
        <taxon>Saccharomycodaceae</taxon>
        <taxon>Hanseniaspora</taxon>
    </lineage>
</organism>
<dbReference type="AlphaFoldDB" id="A0A1E5R968"/>
<evidence type="ECO:0000313" key="2">
    <source>
        <dbReference type="EMBL" id="OEJ83459.1"/>
    </source>
</evidence>
<sequence>MDQSDLAGSKKYKGIQTKEFANLKRKQQISQLLNDDDLLNDPNLVKYNDKFLCKLCNTLHTNLTSFKRHINGKKHCQKAKIIQRKSNNEDKGVKKTAAKSTQIDKNKLKYINDLKSDLLSKHNIKNKNTELHEFGSVIPPERVSLEYTIDDMMEEKDTIGLLIKIDLSFDKNDKDKLFLKYLSKEEQVATTQDQTPLNDVLIVYALNYKPLVIDIPTDMKLIFDKKEEFVKVNDVWYIQLRFVIT</sequence>
<reference evidence="3" key="1">
    <citation type="journal article" date="2016" name="Genome Announc.">
        <title>Genome sequences of three species of Hanseniaspora isolated from spontaneous wine fermentations.</title>
        <authorList>
            <person name="Sternes P.R."/>
            <person name="Lee D."/>
            <person name="Kutyna D.R."/>
            <person name="Borneman A.R."/>
        </authorList>
    </citation>
    <scope>NUCLEOTIDE SEQUENCE [LARGE SCALE GENOMIC DNA]</scope>
    <source>
        <strain evidence="3">AWRI3578</strain>
    </source>
</reference>
<dbReference type="InterPro" id="IPR052092">
    <property type="entry name" value="SF3A2"/>
</dbReference>
<feature type="domain" description="C2H2-type" evidence="1">
    <location>
        <begin position="53"/>
        <end position="75"/>
    </location>
</feature>